<reference evidence="1 2" key="1">
    <citation type="submission" date="2019-03" db="EMBL/GenBank/DDBJ databases">
        <title>The genome sequence of Nitrosococcus wardiae strain D1FHST reveals the archetypal metabolic capacity of ammonia-oxidizing Gammaproteobacteria.</title>
        <authorList>
            <person name="Wang L."/>
            <person name="Lim C.K."/>
            <person name="Hanson T.E."/>
            <person name="Dang H."/>
            <person name="Klotz M.G."/>
        </authorList>
    </citation>
    <scope>NUCLEOTIDE SEQUENCE [LARGE SCALE GENOMIC DNA]</scope>
    <source>
        <strain evidence="1 2">D1FHS</strain>
    </source>
</reference>
<protein>
    <submittedName>
        <fullName evidence="1">Uncharacterized protein</fullName>
    </submittedName>
</protein>
<proteinExistence type="predicted"/>
<dbReference type="KEGG" id="nwr:E3U44_15000"/>
<gene>
    <name evidence="1" type="ORF">E3U44_15000</name>
</gene>
<name>A0A4P7BZK9_9GAMM</name>
<organism evidence="1 2">
    <name type="scientific">Nitrosococcus wardiae</name>
    <dbReference type="NCBI Taxonomy" id="1814290"/>
    <lineage>
        <taxon>Bacteria</taxon>
        <taxon>Pseudomonadati</taxon>
        <taxon>Pseudomonadota</taxon>
        <taxon>Gammaproteobacteria</taxon>
        <taxon>Chromatiales</taxon>
        <taxon>Chromatiaceae</taxon>
        <taxon>Nitrosococcus</taxon>
    </lineage>
</organism>
<dbReference type="OrthoDB" id="258935at2"/>
<sequence length="422" mass="48356">MSPPPEATPIWRYIRLDEFTCPSPSAKETMRKGVSGFWDKFRRRTEPEEPIITQDELKRLSDKLYAQTAPEPDWTKPVAALNEALEEGLATRISRVHILVGAPFSGIAEVLVNWAERRGIKVIQPPEPGVILNQHQEWLQCLRNEGSTRSLAIPHLERYYLRHHHGLKLIRQLLPWLLNRPGYCVLCCSSWAWAYLSKALQVDKLFPAPWTLEALNQERLQQWFAHLSTRQGKEIFLFRQLDNGAFVIPPLDDMPFAEKTMRKRAAKATPHPEVSAFLTDLAAYSRGNPGIAWTLWRQSLQMAPEKENGTDTQDQTPNGDESTYGHTIWVKPWSQLPLPNLPEAADRNTLQILHTLLLHERLPTSLFIELLPFSFFEARQILIQLERCGLVISAQDEWQLTPLGYPTVRQALQAEGYLVDSL</sequence>
<evidence type="ECO:0000313" key="1">
    <source>
        <dbReference type="EMBL" id="QBQ55673.1"/>
    </source>
</evidence>
<dbReference type="Proteomes" id="UP000294325">
    <property type="component" value="Chromosome"/>
</dbReference>
<accession>A0A4P7BZK9</accession>
<evidence type="ECO:0000313" key="2">
    <source>
        <dbReference type="Proteomes" id="UP000294325"/>
    </source>
</evidence>
<keyword evidence="2" id="KW-1185">Reference proteome</keyword>
<dbReference type="RefSeq" id="WP_134358930.1">
    <property type="nucleotide sequence ID" value="NZ_CP038033.1"/>
</dbReference>
<dbReference type="EMBL" id="CP038033">
    <property type="protein sequence ID" value="QBQ55673.1"/>
    <property type="molecule type" value="Genomic_DNA"/>
</dbReference>
<dbReference type="AlphaFoldDB" id="A0A4P7BZK9"/>